<proteinExistence type="predicted"/>
<sequence>MNEKRPNTSGGGGGIVRKTRLNLTKKLQWTFPARLFFTEKFLYPTTVPLPTSTTRQTPPPFHLAIPSPVTPNKLSRTAASPPFHHNP</sequence>
<dbReference type="EMBL" id="JAWQEG010001178">
    <property type="protein sequence ID" value="KAK3881785.1"/>
    <property type="molecule type" value="Genomic_DNA"/>
</dbReference>
<evidence type="ECO:0000313" key="3">
    <source>
        <dbReference type="Proteomes" id="UP001286313"/>
    </source>
</evidence>
<reference evidence="2" key="1">
    <citation type="submission" date="2023-10" db="EMBL/GenBank/DDBJ databases">
        <title>Genome assemblies of two species of porcelain crab, Petrolisthes cinctipes and Petrolisthes manimaculis (Anomura: Porcellanidae).</title>
        <authorList>
            <person name="Angst P."/>
        </authorList>
    </citation>
    <scope>NUCLEOTIDE SEQUENCE</scope>
    <source>
        <strain evidence="2">PB745_01</strain>
        <tissue evidence="2">Gill</tissue>
    </source>
</reference>
<dbReference type="AlphaFoldDB" id="A0AAE1KTY5"/>
<organism evidence="2 3">
    <name type="scientific">Petrolisthes cinctipes</name>
    <name type="common">Flat porcelain crab</name>
    <dbReference type="NCBI Taxonomy" id="88211"/>
    <lineage>
        <taxon>Eukaryota</taxon>
        <taxon>Metazoa</taxon>
        <taxon>Ecdysozoa</taxon>
        <taxon>Arthropoda</taxon>
        <taxon>Crustacea</taxon>
        <taxon>Multicrustacea</taxon>
        <taxon>Malacostraca</taxon>
        <taxon>Eumalacostraca</taxon>
        <taxon>Eucarida</taxon>
        <taxon>Decapoda</taxon>
        <taxon>Pleocyemata</taxon>
        <taxon>Anomura</taxon>
        <taxon>Galatheoidea</taxon>
        <taxon>Porcellanidae</taxon>
        <taxon>Petrolisthes</taxon>
    </lineage>
</organism>
<accession>A0AAE1KTY5</accession>
<name>A0AAE1KTY5_PETCI</name>
<keyword evidence="3" id="KW-1185">Reference proteome</keyword>
<feature type="region of interest" description="Disordered" evidence="1">
    <location>
        <begin position="51"/>
        <end position="87"/>
    </location>
</feature>
<gene>
    <name evidence="2" type="ORF">Pcinc_013815</name>
</gene>
<evidence type="ECO:0000256" key="1">
    <source>
        <dbReference type="SAM" id="MobiDB-lite"/>
    </source>
</evidence>
<protein>
    <submittedName>
        <fullName evidence="2">Uncharacterized protein</fullName>
    </submittedName>
</protein>
<dbReference type="Proteomes" id="UP001286313">
    <property type="component" value="Unassembled WGS sequence"/>
</dbReference>
<evidence type="ECO:0000313" key="2">
    <source>
        <dbReference type="EMBL" id="KAK3881785.1"/>
    </source>
</evidence>
<comment type="caution">
    <text evidence="2">The sequence shown here is derived from an EMBL/GenBank/DDBJ whole genome shotgun (WGS) entry which is preliminary data.</text>
</comment>